<protein>
    <submittedName>
        <fullName evidence="2">Uncharacterized protein</fullName>
    </submittedName>
</protein>
<feature type="non-terminal residue" evidence="2">
    <location>
        <position position="1"/>
    </location>
</feature>
<feature type="transmembrane region" description="Helical" evidence="1">
    <location>
        <begin position="12"/>
        <end position="41"/>
    </location>
</feature>
<proteinExistence type="predicted"/>
<dbReference type="OrthoDB" id="2564984at2759"/>
<feature type="non-terminal residue" evidence="2">
    <location>
        <position position="62"/>
    </location>
</feature>
<keyword evidence="3" id="KW-1185">Reference proteome</keyword>
<dbReference type="EMBL" id="MU129216">
    <property type="protein sequence ID" value="KAF9504524.1"/>
    <property type="molecule type" value="Genomic_DNA"/>
</dbReference>
<evidence type="ECO:0000313" key="3">
    <source>
        <dbReference type="Proteomes" id="UP000886523"/>
    </source>
</evidence>
<dbReference type="Proteomes" id="UP000886523">
    <property type="component" value="Unassembled WGS sequence"/>
</dbReference>
<comment type="caution">
    <text evidence="2">The sequence shown here is derived from an EMBL/GenBank/DDBJ whole genome shotgun (WGS) entry which is preliminary data.</text>
</comment>
<keyword evidence="1" id="KW-1133">Transmembrane helix</keyword>
<name>A0A9P6AG07_9AGAM</name>
<accession>A0A9P6AG07</accession>
<sequence length="62" mass="6982">CARPRPTRWGLLDLVSALFCFLIGMVLCFVDGSVVCDIVGFQDDLPSWFDDETITIDDNLTR</sequence>
<dbReference type="AlphaFoldDB" id="A0A9P6AG07"/>
<reference evidence="2" key="1">
    <citation type="journal article" date="2020" name="Nat. Commun.">
        <title>Large-scale genome sequencing of mycorrhizal fungi provides insights into the early evolution of symbiotic traits.</title>
        <authorList>
            <person name="Miyauchi S."/>
            <person name="Kiss E."/>
            <person name="Kuo A."/>
            <person name="Drula E."/>
            <person name="Kohler A."/>
            <person name="Sanchez-Garcia M."/>
            <person name="Morin E."/>
            <person name="Andreopoulos B."/>
            <person name="Barry K.W."/>
            <person name="Bonito G."/>
            <person name="Buee M."/>
            <person name="Carver A."/>
            <person name="Chen C."/>
            <person name="Cichocki N."/>
            <person name="Clum A."/>
            <person name="Culley D."/>
            <person name="Crous P.W."/>
            <person name="Fauchery L."/>
            <person name="Girlanda M."/>
            <person name="Hayes R.D."/>
            <person name="Keri Z."/>
            <person name="LaButti K."/>
            <person name="Lipzen A."/>
            <person name="Lombard V."/>
            <person name="Magnuson J."/>
            <person name="Maillard F."/>
            <person name="Murat C."/>
            <person name="Nolan M."/>
            <person name="Ohm R.A."/>
            <person name="Pangilinan J."/>
            <person name="Pereira M.F."/>
            <person name="Perotto S."/>
            <person name="Peter M."/>
            <person name="Pfister S."/>
            <person name="Riley R."/>
            <person name="Sitrit Y."/>
            <person name="Stielow J.B."/>
            <person name="Szollosi G."/>
            <person name="Zifcakova L."/>
            <person name="Stursova M."/>
            <person name="Spatafora J.W."/>
            <person name="Tedersoo L."/>
            <person name="Vaario L.M."/>
            <person name="Yamada A."/>
            <person name="Yan M."/>
            <person name="Wang P."/>
            <person name="Xu J."/>
            <person name="Bruns T."/>
            <person name="Baldrian P."/>
            <person name="Vilgalys R."/>
            <person name="Dunand C."/>
            <person name="Henrissat B."/>
            <person name="Grigoriev I.V."/>
            <person name="Hibbett D."/>
            <person name="Nagy L.G."/>
            <person name="Martin F.M."/>
        </authorList>
    </citation>
    <scope>NUCLEOTIDE SEQUENCE</scope>
    <source>
        <strain evidence="2">UP504</strain>
    </source>
</reference>
<evidence type="ECO:0000313" key="2">
    <source>
        <dbReference type="EMBL" id="KAF9504524.1"/>
    </source>
</evidence>
<organism evidence="2 3">
    <name type="scientific">Hydnum rufescens UP504</name>
    <dbReference type="NCBI Taxonomy" id="1448309"/>
    <lineage>
        <taxon>Eukaryota</taxon>
        <taxon>Fungi</taxon>
        <taxon>Dikarya</taxon>
        <taxon>Basidiomycota</taxon>
        <taxon>Agaricomycotina</taxon>
        <taxon>Agaricomycetes</taxon>
        <taxon>Cantharellales</taxon>
        <taxon>Hydnaceae</taxon>
        <taxon>Hydnum</taxon>
    </lineage>
</organism>
<evidence type="ECO:0000256" key="1">
    <source>
        <dbReference type="SAM" id="Phobius"/>
    </source>
</evidence>
<gene>
    <name evidence="2" type="ORF">BS47DRAFT_1355078</name>
</gene>
<keyword evidence="1" id="KW-0472">Membrane</keyword>
<keyword evidence="1" id="KW-0812">Transmembrane</keyword>